<keyword evidence="1" id="KW-0812">Transmembrane</keyword>
<sequence length="328" mass="38107">MSKQWIVLASAFVVGTIGTLIAAFMFDRHRKKLFNMLTDYVLIGHVSGLTIYPVKSMKGVCFFESVTNKLKEMQDRHFLVISENTGKFLTSRQYPKLITVSTEVCVRFQLCRKFELNIRFFRLFEKLKQEGLDCGDEIGEFLRQFLDTTDKIRLLYYINNLYSERDVVSEEDWLLGSVPKIRAPVSHFTAYPDESPYLAICDSSIDDLNSRLPPEDKVDMRWFRPVIHIQGPKPYDEDMWGELKIRDVTFACYKPCTRCVVTTIDPDTGIRRRNNQPLKVLKEYRKVPEKLHKIYGDSPVLGVFMGVMDKGTIHVGDPVFARYKNHAY</sequence>
<dbReference type="EMBL" id="UXUI01010768">
    <property type="protein sequence ID" value="VDD95608.1"/>
    <property type="molecule type" value="Genomic_DNA"/>
</dbReference>
<keyword evidence="4" id="KW-1185">Reference proteome</keyword>
<keyword evidence="1" id="KW-0472">Membrane</keyword>
<dbReference type="OrthoDB" id="17255at2759"/>
<proteinExistence type="predicted"/>
<dbReference type="Pfam" id="PF03473">
    <property type="entry name" value="MOSC"/>
    <property type="match status" value="1"/>
</dbReference>
<dbReference type="InterPro" id="IPR005302">
    <property type="entry name" value="MoCF_Sase_C"/>
</dbReference>
<dbReference type="Proteomes" id="UP000274131">
    <property type="component" value="Unassembled WGS sequence"/>
</dbReference>
<dbReference type="STRING" id="51028.A0A0N4VJL3"/>
<feature type="domain" description="MOSC" evidence="2">
    <location>
        <begin position="166"/>
        <end position="322"/>
    </location>
</feature>
<reference evidence="3 4" key="2">
    <citation type="submission" date="2018-10" db="EMBL/GenBank/DDBJ databases">
        <authorList>
            <consortium name="Pathogen Informatics"/>
        </authorList>
    </citation>
    <scope>NUCLEOTIDE SEQUENCE [LARGE SCALE GENOMIC DNA]</scope>
</reference>
<dbReference type="Pfam" id="PF03476">
    <property type="entry name" value="MOSC_N"/>
    <property type="match status" value="1"/>
</dbReference>
<accession>A0A0N4VJL3</accession>
<reference evidence="5" key="1">
    <citation type="submission" date="2017-02" db="UniProtKB">
        <authorList>
            <consortium name="WormBaseParasite"/>
        </authorList>
    </citation>
    <scope>IDENTIFICATION</scope>
</reference>
<dbReference type="PANTHER" id="PTHR14237:SF19">
    <property type="entry name" value="MITOCHONDRIAL AMIDOXIME REDUCING COMPONENT 1"/>
    <property type="match status" value="1"/>
</dbReference>
<feature type="transmembrane region" description="Helical" evidence="1">
    <location>
        <begin position="6"/>
        <end position="26"/>
    </location>
</feature>
<dbReference type="InterPro" id="IPR005303">
    <property type="entry name" value="MOCOS_middle"/>
</dbReference>
<organism evidence="5">
    <name type="scientific">Enterobius vermicularis</name>
    <name type="common">Human pinworm</name>
    <dbReference type="NCBI Taxonomy" id="51028"/>
    <lineage>
        <taxon>Eukaryota</taxon>
        <taxon>Metazoa</taxon>
        <taxon>Ecdysozoa</taxon>
        <taxon>Nematoda</taxon>
        <taxon>Chromadorea</taxon>
        <taxon>Rhabditida</taxon>
        <taxon>Spirurina</taxon>
        <taxon>Oxyuridomorpha</taxon>
        <taxon>Oxyuroidea</taxon>
        <taxon>Oxyuridae</taxon>
        <taxon>Enterobius</taxon>
    </lineage>
</organism>
<dbReference type="PROSITE" id="PS51340">
    <property type="entry name" value="MOSC"/>
    <property type="match status" value="1"/>
</dbReference>
<evidence type="ECO:0000313" key="4">
    <source>
        <dbReference type="Proteomes" id="UP000274131"/>
    </source>
</evidence>
<dbReference type="GO" id="GO:0030170">
    <property type="term" value="F:pyridoxal phosphate binding"/>
    <property type="evidence" value="ECO:0007669"/>
    <property type="project" value="InterPro"/>
</dbReference>
<dbReference type="InterPro" id="IPR011037">
    <property type="entry name" value="Pyrv_Knase-like_insert_dom_sf"/>
</dbReference>
<evidence type="ECO:0000313" key="3">
    <source>
        <dbReference type="EMBL" id="VDD95608.1"/>
    </source>
</evidence>
<dbReference type="SUPFAM" id="SSF50800">
    <property type="entry name" value="PK beta-barrel domain-like"/>
    <property type="match status" value="1"/>
</dbReference>
<name>A0A0N4VJL3_ENTVE</name>
<keyword evidence="1" id="KW-1133">Transmembrane helix</keyword>
<dbReference type="PANTHER" id="PTHR14237">
    <property type="entry name" value="MOLYBDOPTERIN COFACTOR SULFURASE MOSC"/>
    <property type="match status" value="1"/>
</dbReference>
<dbReference type="GO" id="GO:0003824">
    <property type="term" value="F:catalytic activity"/>
    <property type="evidence" value="ECO:0007669"/>
    <property type="project" value="InterPro"/>
</dbReference>
<evidence type="ECO:0000313" key="5">
    <source>
        <dbReference type="WBParaSite" id="EVEC_0001103401-mRNA-1"/>
    </source>
</evidence>
<dbReference type="AlphaFoldDB" id="A0A0N4VJL3"/>
<dbReference type="SUPFAM" id="SSF141673">
    <property type="entry name" value="MOSC N-terminal domain-like"/>
    <property type="match status" value="1"/>
</dbReference>
<dbReference type="GO" id="GO:0030151">
    <property type="term" value="F:molybdenum ion binding"/>
    <property type="evidence" value="ECO:0007669"/>
    <property type="project" value="InterPro"/>
</dbReference>
<gene>
    <name evidence="3" type="ORF">EVEC_LOCUS10359</name>
</gene>
<evidence type="ECO:0000259" key="2">
    <source>
        <dbReference type="PROSITE" id="PS51340"/>
    </source>
</evidence>
<dbReference type="WBParaSite" id="EVEC_0001103401-mRNA-1">
    <property type="protein sequence ID" value="EVEC_0001103401-mRNA-1"/>
    <property type="gene ID" value="EVEC_0001103401"/>
</dbReference>
<evidence type="ECO:0000256" key="1">
    <source>
        <dbReference type="SAM" id="Phobius"/>
    </source>
</evidence>
<protein>
    <submittedName>
        <fullName evidence="5">MOSC domain-containing protein</fullName>
    </submittedName>
</protein>